<protein>
    <submittedName>
        <fullName evidence="2">Uncharacterized protein</fullName>
    </submittedName>
</protein>
<dbReference type="EMBL" id="BGPR01031322">
    <property type="protein sequence ID" value="GBO04331.1"/>
    <property type="molecule type" value="Genomic_DNA"/>
</dbReference>
<sequence>MLECPVDKRLDRASARIQFRLQVWFTVMGRNRSAQSQNPIAYYHSASLTIIRSFDHQYPSAHLESICIVSGNVISIPSQQQGIAERLHRIPNCIRYLVVFSSYLVHRQNCK</sequence>
<comment type="caution">
    <text evidence="2">The sequence shown here is derived from an EMBL/GenBank/DDBJ whole genome shotgun (WGS) entry which is preliminary data.</text>
</comment>
<dbReference type="Proteomes" id="UP000499080">
    <property type="component" value="Unassembled WGS sequence"/>
</dbReference>
<evidence type="ECO:0000313" key="2">
    <source>
        <dbReference type="EMBL" id="GBO04331.1"/>
    </source>
</evidence>
<evidence type="ECO:0000313" key="1">
    <source>
        <dbReference type="EMBL" id="GBO04330.1"/>
    </source>
</evidence>
<dbReference type="AlphaFoldDB" id="A0A4Y2TWA9"/>
<keyword evidence="3" id="KW-1185">Reference proteome</keyword>
<name>A0A4Y2TWA9_ARAVE</name>
<proteinExistence type="predicted"/>
<organism evidence="2 3">
    <name type="scientific">Araneus ventricosus</name>
    <name type="common">Orbweaver spider</name>
    <name type="synonym">Epeira ventricosa</name>
    <dbReference type="NCBI Taxonomy" id="182803"/>
    <lineage>
        <taxon>Eukaryota</taxon>
        <taxon>Metazoa</taxon>
        <taxon>Ecdysozoa</taxon>
        <taxon>Arthropoda</taxon>
        <taxon>Chelicerata</taxon>
        <taxon>Arachnida</taxon>
        <taxon>Araneae</taxon>
        <taxon>Araneomorphae</taxon>
        <taxon>Entelegynae</taxon>
        <taxon>Araneoidea</taxon>
        <taxon>Araneidae</taxon>
        <taxon>Araneus</taxon>
    </lineage>
</organism>
<evidence type="ECO:0000313" key="3">
    <source>
        <dbReference type="Proteomes" id="UP000499080"/>
    </source>
</evidence>
<reference evidence="2 3" key="1">
    <citation type="journal article" date="2019" name="Sci. Rep.">
        <title>Orb-weaving spider Araneus ventricosus genome elucidates the spidroin gene catalogue.</title>
        <authorList>
            <person name="Kono N."/>
            <person name="Nakamura H."/>
            <person name="Ohtoshi R."/>
            <person name="Moran D.A.P."/>
            <person name="Shinohara A."/>
            <person name="Yoshida Y."/>
            <person name="Fujiwara M."/>
            <person name="Mori M."/>
            <person name="Tomita M."/>
            <person name="Arakawa K."/>
        </authorList>
    </citation>
    <scope>NUCLEOTIDE SEQUENCE [LARGE SCALE GENOMIC DNA]</scope>
</reference>
<dbReference type="EMBL" id="BGPR01031321">
    <property type="protein sequence ID" value="GBO04330.1"/>
    <property type="molecule type" value="Genomic_DNA"/>
</dbReference>
<gene>
    <name evidence="1" type="ORF">AVEN_136803_1</name>
    <name evidence="2" type="ORF">AVEN_183739_1</name>
</gene>
<accession>A0A4Y2TWA9</accession>